<feature type="transmembrane region" description="Helical" evidence="2">
    <location>
        <begin position="315"/>
        <end position="334"/>
    </location>
</feature>
<name>A0AAD5WNK4_9PEZI</name>
<dbReference type="InterPro" id="IPR046536">
    <property type="entry name" value="DUF6601"/>
</dbReference>
<evidence type="ECO:0000313" key="3">
    <source>
        <dbReference type="EMBL" id="KAJ2895215.1"/>
    </source>
</evidence>
<reference evidence="3" key="1">
    <citation type="submission" date="2022-07" db="EMBL/GenBank/DDBJ databases">
        <title>Draft genome sequence of Zalerion maritima ATCC 34329, a (micro)plastics degrading marine fungus.</title>
        <authorList>
            <person name="Paco A."/>
            <person name="Goncalves M.F.M."/>
            <person name="Rocha-Santos T.A.P."/>
            <person name="Alves A."/>
        </authorList>
    </citation>
    <scope>NUCLEOTIDE SEQUENCE</scope>
    <source>
        <strain evidence="3">ATCC 34329</strain>
    </source>
</reference>
<keyword evidence="4" id="KW-1185">Reference proteome</keyword>
<dbReference type="Pfam" id="PF20246">
    <property type="entry name" value="DUF6601"/>
    <property type="match status" value="1"/>
</dbReference>
<feature type="transmembrane region" description="Helical" evidence="2">
    <location>
        <begin position="354"/>
        <end position="381"/>
    </location>
</feature>
<keyword evidence="2" id="KW-0472">Membrane</keyword>
<dbReference type="PANTHER" id="PTHR34414:SF1">
    <property type="entry name" value="SUBTILISIN-LIKE SERINE PROTEASE"/>
    <property type="match status" value="1"/>
</dbReference>
<evidence type="ECO:0008006" key="5">
    <source>
        <dbReference type="Google" id="ProtNLM"/>
    </source>
</evidence>
<protein>
    <recommendedName>
        <fullName evidence="5">Subtilisin-like serine protease</fullName>
    </recommendedName>
</protein>
<evidence type="ECO:0000256" key="1">
    <source>
        <dbReference type="SAM" id="MobiDB-lite"/>
    </source>
</evidence>
<comment type="caution">
    <text evidence="3">The sequence shown here is derived from an EMBL/GenBank/DDBJ whole genome shotgun (WGS) entry which is preliminary data.</text>
</comment>
<feature type="region of interest" description="Disordered" evidence="1">
    <location>
        <begin position="163"/>
        <end position="184"/>
    </location>
</feature>
<dbReference type="AlphaFoldDB" id="A0AAD5WNK4"/>
<dbReference type="EMBL" id="JAKWBI020000418">
    <property type="protein sequence ID" value="KAJ2895215.1"/>
    <property type="molecule type" value="Genomic_DNA"/>
</dbReference>
<organism evidence="3 4">
    <name type="scientific">Zalerion maritima</name>
    <dbReference type="NCBI Taxonomy" id="339359"/>
    <lineage>
        <taxon>Eukaryota</taxon>
        <taxon>Fungi</taxon>
        <taxon>Dikarya</taxon>
        <taxon>Ascomycota</taxon>
        <taxon>Pezizomycotina</taxon>
        <taxon>Sordariomycetes</taxon>
        <taxon>Lulworthiomycetidae</taxon>
        <taxon>Lulworthiales</taxon>
        <taxon>Lulworthiaceae</taxon>
        <taxon>Zalerion</taxon>
    </lineage>
</organism>
<keyword evidence="2" id="KW-0812">Transmembrane</keyword>
<dbReference type="Proteomes" id="UP001201980">
    <property type="component" value="Unassembled WGS sequence"/>
</dbReference>
<proteinExistence type="predicted"/>
<evidence type="ECO:0000256" key="2">
    <source>
        <dbReference type="SAM" id="Phobius"/>
    </source>
</evidence>
<evidence type="ECO:0000313" key="4">
    <source>
        <dbReference type="Proteomes" id="UP001201980"/>
    </source>
</evidence>
<keyword evidence="2" id="KW-1133">Transmembrane helix</keyword>
<accession>A0AAD5WNK4</accession>
<dbReference type="PANTHER" id="PTHR34414">
    <property type="entry name" value="HET DOMAIN-CONTAINING PROTEIN-RELATED"/>
    <property type="match status" value="1"/>
</dbReference>
<gene>
    <name evidence="3" type="ORF">MKZ38_006766</name>
</gene>
<sequence length="402" mass="45975">MQAPFKIQVLEASRQDPKIESSSQDPKIESPVEIPKIEYSVEDCIRTCLPSSYRRNDNIELPHPRDLDFFRQELDPARITAVLDWLWVVGRPMPPRPLHHQLILGREIFITEMVDMHLVWTTGRIFLKPVPRYLLDRTFWESMIGCPPDCCCQKTTPLVRTLSTHDDSAGKSPSTSVTQQFQQGQQSATECESSSLRKHAFGFLFSYSSLIQYESDYDLAVEKKLLPSNVSWQGWRTLVSELLSVKLHSQPPSPSPPTSTDPSAIYSLMSDRYLYGELRLSRLNKLYRIILGQPLRGYMAGWTQYRNLFHENFEWLASATVYIAIVLGAMQVGLATDKLIDHTAFQAASYGFTVFSILGPLAAMALILVLFLVFFFANWMATRRYWMTRMRLVRPGLGHGVQ</sequence>
<feature type="region of interest" description="Disordered" evidence="1">
    <location>
        <begin position="1"/>
        <end position="28"/>
    </location>
</feature>